<comment type="similarity">
    <text evidence="2">Belongs to the HPPK family.</text>
</comment>
<dbReference type="GO" id="GO:0046656">
    <property type="term" value="P:folic acid biosynthetic process"/>
    <property type="evidence" value="ECO:0007669"/>
    <property type="project" value="UniProtKB-KW"/>
</dbReference>
<accession>A0A850Q5V9</accession>
<dbReference type="GO" id="GO:0005524">
    <property type="term" value="F:ATP binding"/>
    <property type="evidence" value="ECO:0007669"/>
    <property type="project" value="UniProtKB-KW"/>
</dbReference>
<evidence type="ECO:0000256" key="8">
    <source>
        <dbReference type="ARBA" id="ARBA00022840"/>
    </source>
</evidence>
<comment type="pathway">
    <text evidence="1">Cofactor biosynthesis; tetrahydrofolate biosynthesis; 2-amino-4-hydroxy-6-hydroxymethyl-7,8-dihydropteridine diphosphate from 7,8-dihydroneopterin triphosphate: step 4/4.</text>
</comment>
<sequence length="200" mass="22736">MKKYNQVIFSIGGNQEQEVSKNIELQLKVANLFSRSHVFPTAVSKFYLTPAFPAGIGADFVNCAISAMTPLDPSDVLQLCHQIEAEFGRKRIVRWGERVIDIDLISFNDRVLPDMVAYCNWRDLSLEEQRVKAPEHLILPHPRVQDRAFVLVPLLDIAPEWVHPVLKRSARELLNDLPPEEVDSVRAIEGSRVVNYPEPV</sequence>
<dbReference type="AlphaFoldDB" id="A0A850Q5V9"/>
<dbReference type="Proteomes" id="UP000592216">
    <property type="component" value="Unassembled WGS sequence"/>
</dbReference>
<dbReference type="CDD" id="cd00483">
    <property type="entry name" value="HPPK"/>
    <property type="match status" value="1"/>
</dbReference>
<comment type="caution">
    <text evidence="14">The sequence shown here is derived from an EMBL/GenBank/DDBJ whole genome shotgun (WGS) entry which is preliminary data.</text>
</comment>
<evidence type="ECO:0000256" key="4">
    <source>
        <dbReference type="ARBA" id="ARBA00016218"/>
    </source>
</evidence>
<evidence type="ECO:0000256" key="1">
    <source>
        <dbReference type="ARBA" id="ARBA00005051"/>
    </source>
</evidence>
<dbReference type="InterPro" id="IPR000550">
    <property type="entry name" value="Hppk"/>
</dbReference>
<dbReference type="GO" id="GO:0003848">
    <property type="term" value="F:2-amino-4-hydroxy-6-hydroxymethyldihydropteridine diphosphokinase activity"/>
    <property type="evidence" value="ECO:0007669"/>
    <property type="project" value="UniProtKB-EC"/>
</dbReference>
<dbReference type="PANTHER" id="PTHR43071:SF1">
    <property type="entry name" value="2-AMINO-4-HYDROXY-6-HYDROXYMETHYLDIHYDROPTERIDINE PYROPHOSPHOKINASE"/>
    <property type="match status" value="1"/>
</dbReference>
<reference evidence="14 15" key="1">
    <citation type="submission" date="2020-04" db="EMBL/GenBank/DDBJ databases">
        <title>Donghicola sp., a member of the Rhodobacteraceae family isolated from mangrove forest in Thailand.</title>
        <authorList>
            <person name="Charoenyingcharoen P."/>
            <person name="Yukphan P."/>
        </authorList>
    </citation>
    <scope>NUCLEOTIDE SEQUENCE [LARGE SCALE GENOMIC DNA]</scope>
    <source>
        <strain evidence="14 15">B5-SW-15</strain>
    </source>
</reference>
<dbReference type="PANTHER" id="PTHR43071">
    <property type="entry name" value="2-AMINO-4-HYDROXY-6-HYDROXYMETHYLDIHYDROPTERIDINE PYROPHOSPHOKINASE"/>
    <property type="match status" value="1"/>
</dbReference>
<evidence type="ECO:0000256" key="10">
    <source>
        <dbReference type="ARBA" id="ARBA00029409"/>
    </source>
</evidence>
<evidence type="ECO:0000256" key="7">
    <source>
        <dbReference type="ARBA" id="ARBA00022777"/>
    </source>
</evidence>
<evidence type="ECO:0000256" key="5">
    <source>
        <dbReference type="ARBA" id="ARBA00022679"/>
    </source>
</evidence>
<evidence type="ECO:0000256" key="6">
    <source>
        <dbReference type="ARBA" id="ARBA00022741"/>
    </source>
</evidence>
<evidence type="ECO:0000259" key="13">
    <source>
        <dbReference type="PROSITE" id="PS00794"/>
    </source>
</evidence>
<dbReference type="NCBIfam" id="TIGR01498">
    <property type="entry name" value="folK"/>
    <property type="match status" value="1"/>
</dbReference>
<dbReference type="InterPro" id="IPR035907">
    <property type="entry name" value="Hppk_sf"/>
</dbReference>
<keyword evidence="8" id="KW-0067">ATP-binding</keyword>
<dbReference type="SUPFAM" id="SSF55083">
    <property type="entry name" value="6-hydroxymethyl-7,8-dihydropterin pyrophosphokinase, HPPK"/>
    <property type="match status" value="1"/>
</dbReference>
<evidence type="ECO:0000256" key="12">
    <source>
        <dbReference type="ARBA" id="ARBA00033413"/>
    </source>
</evidence>
<keyword evidence="5 14" id="KW-0808">Transferase</keyword>
<dbReference type="RefSeq" id="WP_177158217.1">
    <property type="nucleotide sequence ID" value="NZ_JABCJE010000007.1"/>
</dbReference>
<feature type="domain" description="7,8-dihydro-6-hydroxymethylpterin-pyrophosphokinase" evidence="13">
    <location>
        <begin position="94"/>
        <end position="105"/>
    </location>
</feature>
<dbReference type="GO" id="GO:0046654">
    <property type="term" value="P:tetrahydrofolate biosynthetic process"/>
    <property type="evidence" value="ECO:0007669"/>
    <property type="project" value="UniProtKB-UniPathway"/>
</dbReference>
<organism evidence="14 15">
    <name type="scientific">Donghicola mangrovi</name>
    <dbReference type="NCBI Taxonomy" id="2729614"/>
    <lineage>
        <taxon>Bacteria</taxon>
        <taxon>Pseudomonadati</taxon>
        <taxon>Pseudomonadota</taxon>
        <taxon>Alphaproteobacteria</taxon>
        <taxon>Rhodobacterales</taxon>
        <taxon>Roseobacteraceae</taxon>
        <taxon>Donghicola</taxon>
    </lineage>
</organism>
<evidence type="ECO:0000256" key="9">
    <source>
        <dbReference type="ARBA" id="ARBA00022909"/>
    </source>
</evidence>
<keyword evidence="9" id="KW-0289">Folate biosynthesis</keyword>
<dbReference type="EMBL" id="JABCJE010000007">
    <property type="protein sequence ID" value="NVO24506.1"/>
    <property type="molecule type" value="Genomic_DNA"/>
</dbReference>
<protein>
    <recommendedName>
        <fullName evidence="4">2-amino-4-hydroxy-6-hydroxymethyldihydropteridine pyrophosphokinase</fullName>
        <ecNumber evidence="3">2.7.6.3</ecNumber>
    </recommendedName>
    <alternativeName>
        <fullName evidence="11">6-hydroxymethyl-7,8-dihydropterin pyrophosphokinase</fullName>
    </alternativeName>
    <alternativeName>
        <fullName evidence="12">7,8-dihydro-6-hydroxymethylpterin-pyrophosphokinase</fullName>
    </alternativeName>
</protein>
<keyword evidence="6" id="KW-0547">Nucleotide-binding</keyword>
<dbReference type="PROSITE" id="PS00794">
    <property type="entry name" value="HPPK"/>
    <property type="match status" value="1"/>
</dbReference>
<evidence type="ECO:0000313" key="15">
    <source>
        <dbReference type="Proteomes" id="UP000592216"/>
    </source>
</evidence>
<evidence type="ECO:0000256" key="11">
    <source>
        <dbReference type="ARBA" id="ARBA00029766"/>
    </source>
</evidence>
<dbReference type="Pfam" id="PF01288">
    <property type="entry name" value="HPPK"/>
    <property type="match status" value="1"/>
</dbReference>
<keyword evidence="7 14" id="KW-0418">Kinase</keyword>
<comment type="function">
    <text evidence="10">Catalyzes the transfer of pyrophosphate from adenosine triphosphate (ATP) to 6-hydroxymethyl-7,8-dihydropterin, an enzymatic step in folate biosynthesis pathway.</text>
</comment>
<dbReference type="Gene3D" id="3.30.70.560">
    <property type="entry name" value="7,8-Dihydro-6-hydroxymethylpterin-pyrophosphokinase HPPK"/>
    <property type="match status" value="1"/>
</dbReference>
<gene>
    <name evidence="14" type="primary">folK</name>
    <name evidence="14" type="ORF">HJ536_14155</name>
</gene>
<evidence type="ECO:0000256" key="3">
    <source>
        <dbReference type="ARBA" id="ARBA00013253"/>
    </source>
</evidence>
<dbReference type="GO" id="GO:0016301">
    <property type="term" value="F:kinase activity"/>
    <property type="evidence" value="ECO:0007669"/>
    <property type="project" value="UniProtKB-KW"/>
</dbReference>
<name>A0A850Q5V9_9RHOB</name>
<evidence type="ECO:0000256" key="2">
    <source>
        <dbReference type="ARBA" id="ARBA00005810"/>
    </source>
</evidence>
<dbReference type="EC" id="2.7.6.3" evidence="3"/>
<proteinExistence type="inferred from homology"/>
<evidence type="ECO:0000313" key="14">
    <source>
        <dbReference type="EMBL" id="NVO24506.1"/>
    </source>
</evidence>
<dbReference type="UniPathway" id="UPA00077">
    <property type="reaction ID" value="UER00155"/>
</dbReference>